<gene>
    <name evidence="1" type="ORF">EVAR_12232_1</name>
</gene>
<evidence type="ECO:0000313" key="2">
    <source>
        <dbReference type="Proteomes" id="UP000299102"/>
    </source>
</evidence>
<protein>
    <submittedName>
        <fullName evidence="1">Uncharacterized protein</fullName>
    </submittedName>
</protein>
<keyword evidence="2" id="KW-1185">Reference proteome</keyword>
<dbReference type="Proteomes" id="UP000299102">
    <property type="component" value="Unassembled WGS sequence"/>
</dbReference>
<dbReference type="AlphaFoldDB" id="A0A4C1UIF5"/>
<sequence length="370" mass="41382">MAKSGADRLDCALSEAKSGLICLEGNKPFGRFVRDASQAERSGQSCLSIARSALSLARSTQAERDNEPWFFMHAVGVHRFIRRYHVIQMPISHNGDTRANKNANQRGAGGHRCRQTLTTIEESHQFAAVFLEGYKMSDGRKSHQSVINLLGMNRMPDGGRVGPWRKAGHRKLHSLAEMQHRKLLLQAHSRTRVLFEKPRWGYNLTDSKLSVPTFGRFNVCKLAFKSARSRSTERLRDVNIRDRRLNLSAETRSSAPESLAFELDGIGSDSDSGISRTISIRSNQITRYVPRRARSATGRGRCPTDDDVGSSCRPALVSVVVQSELERLWEMLAQRSKAMRWRMKIPSVIAAAVDPLGQYLGVTFCRAVSS</sequence>
<organism evidence="1 2">
    <name type="scientific">Eumeta variegata</name>
    <name type="common">Bagworm moth</name>
    <name type="synonym">Eumeta japonica</name>
    <dbReference type="NCBI Taxonomy" id="151549"/>
    <lineage>
        <taxon>Eukaryota</taxon>
        <taxon>Metazoa</taxon>
        <taxon>Ecdysozoa</taxon>
        <taxon>Arthropoda</taxon>
        <taxon>Hexapoda</taxon>
        <taxon>Insecta</taxon>
        <taxon>Pterygota</taxon>
        <taxon>Neoptera</taxon>
        <taxon>Endopterygota</taxon>
        <taxon>Lepidoptera</taxon>
        <taxon>Glossata</taxon>
        <taxon>Ditrysia</taxon>
        <taxon>Tineoidea</taxon>
        <taxon>Psychidae</taxon>
        <taxon>Oiketicinae</taxon>
        <taxon>Eumeta</taxon>
    </lineage>
</organism>
<proteinExistence type="predicted"/>
<reference evidence="1 2" key="1">
    <citation type="journal article" date="2019" name="Commun. Biol.">
        <title>The bagworm genome reveals a unique fibroin gene that provides high tensile strength.</title>
        <authorList>
            <person name="Kono N."/>
            <person name="Nakamura H."/>
            <person name="Ohtoshi R."/>
            <person name="Tomita M."/>
            <person name="Numata K."/>
            <person name="Arakawa K."/>
        </authorList>
    </citation>
    <scope>NUCLEOTIDE SEQUENCE [LARGE SCALE GENOMIC DNA]</scope>
</reference>
<comment type="caution">
    <text evidence="1">The sequence shown here is derived from an EMBL/GenBank/DDBJ whole genome shotgun (WGS) entry which is preliminary data.</text>
</comment>
<evidence type="ECO:0000313" key="1">
    <source>
        <dbReference type="EMBL" id="GBP25752.1"/>
    </source>
</evidence>
<dbReference type="EMBL" id="BGZK01000171">
    <property type="protein sequence ID" value="GBP25752.1"/>
    <property type="molecule type" value="Genomic_DNA"/>
</dbReference>
<name>A0A4C1UIF5_EUMVA</name>
<accession>A0A4C1UIF5</accession>